<gene>
    <name evidence="3" type="ORF">C5Q98_06210</name>
</gene>
<feature type="coiled-coil region" evidence="1">
    <location>
        <begin position="79"/>
        <end position="106"/>
    </location>
</feature>
<dbReference type="Proteomes" id="UP000237947">
    <property type="component" value="Chromosome"/>
</dbReference>
<feature type="compositionally biased region" description="Polar residues" evidence="2">
    <location>
        <begin position="18"/>
        <end position="29"/>
    </location>
</feature>
<dbReference type="RefSeq" id="WP_106012779.1">
    <property type="nucleotide sequence ID" value="NZ_CP027226.1"/>
</dbReference>
<evidence type="ECO:0008006" key="5">
    <source>
        <dbReference type="Google" id="ProtNLM"/>
    </source>
</evidence>
<feature type="region of interest" description="Disordered" evidence="2">
    <location>
        <begin position="1"/>
        <end position="31"/>
    </location>
</feature>
<dbReference type="AlphaFoldDB" id="A0A2S0KPA2"/>
<dbReference type="EMBL" id="CP027226">
    <property type="protein sequence ID" value="AVM42829.1"/>
    <property type="molecule type" value="Genomic_DNA"/>
</dbReference>
<name>A0A2S0KPA2_9FIRM</name>
<keyword evidence="1" id="KW-0175">Coiled coil</keyword>
<reference evidence="4" key="1">
    <citation type="submission" date="2018-02" db="EMBL/GenBank/DDBJ databases">
        <authorList>
            <person name="Holder M.E."/>
            <person name="Ajami N.J."/>
            <person name="Petrosino J.F."/>
        </authorList>
    </citation>
    <scope>NUCLEOTIDE SEQUENCE [LARGE SCALE GENOMIC DNA]</scope>
    <source>
        <strain evidence="4">CCUG 47711</strain>
    </source>
</reference>
<evidence type="ECO:0000313" key="4">
    <source>
        <dbReference type="Proteomes" id="UP000237947"/>
    </source>
</evidence>
<sequence length="213" mass="23768">MADVQANANSEHEMNTAGEENTQNTVAENTQEELKLDFEKAGEIADKRSERATKSAITDYFKQQGLTPEQANQAFADFKAKQEAAKEQERSDLTALQNKVQQYEKAETEGLKVANRRLIRAYAMEEAHKLNFRPDRVEKVIKIADLSNVDVDAQGKVDVSALNTALQQVANDLPEWLNSSKQEESKGIRVGSPSNQKAVDLDNELSKIFGNKK</sequence>
<organism evidence="3 4">
    <name type="scientific">Fastidiosipila sanguinis</name>
    <dbReference type="NCBI Taxonomy" id="236753"/>
    <lineage>
        <taxon>Bacteria</taxon>
        <taxon>Bacillati</taxon>
        <taxon>Bacillota</taxon>
        <taxon>Clostridia</taxon>
        <taxon>Eubacteriales</taxon>
        <taxon>Oscillospiraceae</taxon>
        <taxon>Fastidiosipila</taxon>
    </lineage>
</organism>
<evidence type="ECO:0000256" key="1">
    <source>
        <dbReference type="SAM" id="Coils"/>
    </source>
</evidence>
<evidence type="ECO:0000313" key="3">
    <source>
        <dbReference type="EMBL" id="AVM42829.1"/>
    </source>
</evidence>
<accession>A0A2S0KPA2</accession>
<dbReference type="KEGG" id="fsa:C5Q98_06210"/>
<proteinExistence type="predicted"/>
<protein>
    <recommendedName>
        <fullName evidence="5">Phage capsid protein</fullName>
    </recommendedName>
</protein>
<evidence type="ECO:0000256" key="2">
    <source>
        <dbReference type="SAM" id="MobiDB-lite"/>
    </source>
</evidence>
<keyword evidence="4" id="KW-1185">Reference proteome</keyword>